<sequence>MKERKTADVLRRSWPSLPTNKGRRSEYLRRRRQVTSESNLGSRDPPSGLPLKTVFSLPIFALWLLDMRFSLAPFGDKQFLSRVRGWEFLEMQADTVSSLQKRNSPGFPLREVANQTKASISPHLVWFNGDEEVILNPNSVYNAYSGSNSSSSSKTKQEAVASEVCSRRIRGWRKALKRGVDQPRATDHEGLGTFPIFHQAPTRDLLHRRRVRLE</sequence>
<reference evidence="2" key="1">
    <citation type="submission" date="2020-11" db="EMBL/GenBank/DDBJ databases">
        <authorList>
            <person name="Tran Van P."/>
        </authorList>
    </citation>
    <scope>NUCLEOTIDE SEQUENCE</scope>
</reference>
<name>A0A7R9DFS7_TIMPO</name>
<protein>
    <submittedName>
        <fullName evidence="2">Uncharacterized protein</fullName>
    </submittedName>
</protein>
<feature type="region of interest" description="Disordered" evidence="1">
    <location>
        <begin position="1"/>
        <end position="45"/>
    </location>
</feature>
<gene>
    <name evidence="2" type="ORF">TPSB3V08_LOCUS9334</name>
</gene>
<dbReference type="EMBL" id="OD007349">
    <property type="protein sequence ID" value="CAD7413924.1"/>
    <property type="molecule type" value="Genomic_DNA"/>
</dbReference>
<accession>A0A7R9DFS7</accession>
<feature type="compositionally biased region" description="Basic and acidic residues" evidence="1">
    <location>
        <begin position="1"/>
        <end position="11"/>
    </location>
</feature>
<organism evidence="2">
    <name type="scientific">Timema poppense</name>
    <name type="common">Walking stick</name>
    <dbReference type="NCBI Taxonomy" id="170557"/>
    <lineage>
        <taxon>Eukaryota</taxon>
        <taxon>Metazoa</taxon>
        <taxon>Ecdysozoa</taxon>
        <taxon>Arthropoda</taxon>
        <taxon>Hexapoda</taxon>
        <taxon>Insecta</taxon>
        <taxon>Pterygota</taxon>
        <taxon>Neoptera</taxon>
        <taxon>Polyneoptera</taxon>
        <taxon>Phasmatodea</taxon>
        <taxon>Timematodea</taxon>
        <taxon>Timematoidea</taxon>
        <taxon>Timematidae</taxon>
        <taxon>Timema</taxon>
    </lineage>
</organism>
<evidence type="ECO:0000313" key="2">
    <source>
        <dbReference type="EMBL" id="CAD7413924.1"/>
    </source>
</evidence>
<dbReference type="AlphaFoldDB" id="A0A7R9DFS7"/>
<evidence type="ECO:0000256" key="1">
    <source>
        <dbReference type="SAM" id="MobiDB-lite"/>
    </source>
</evidence>
<proteinExistence type="predicted"/>